<comment type="caution">
    <text evidence="4">The sequence shown here is derived from an EMBL/GenBank/DDBJ whole genome shotgun (WGS) entry which is preliminary data.</text>
</comment>
<dbReference type="PATRIC" id="fig|1114972.6.peg.1956"/>
<evidence type="ECO:0000313" key="4">
    <source>
        <dbReference type="EMBL" id="KRL52500.1"/>
    </source>
</evidence>
<dbReference type="EMBL" id="AZFF01000038">
    <property type="protein sequence ID" value="KRL52500.1"/>
    <property type="molecule type" value="Genomic_DNA"/>
</dbReference>
<keyword evidence="2 4" id="KW-0808">Transferase</keyword>
<dbReference type="InterPro" id="IPR029044">
    <property type="entry name" value="Nucleotide-diphossugar_trans"/>
</dbReference>
<protein>
    <submittedName>
        <fullName evidence="4">Glycosyl transferase group 2</fullName>
    </submittedName>
</protein>
<name>A0A0R1RBI9_9LACO</name>
<evidence type="ECO:0000259" key="3">
    <source>
        <dbReference type="Pfam" id="PF00535"/>
    </source>
</evidence>
<dbReference type="Pfam" id="PF00535">
    <property type="entry name" value="Glycos_transf_2"/>
    <property type="match status" value="1"/>
</dbReference>
<dbReference type="STRING" id="1114972.FD35_GL001918"/>
<dbReference type="Proteomes" id="UP000051999">
    <property type="component" value="Unassembled WGS sequence"/>
</dbReference>
<evidence type="ECO:0000313" key="5">
    <source>
        <dbReference type="Proteomes" id="UP000051999"/>
    </source>
</evidence>
<keyword evidence="1" id="KW-0328">Glycosyltransferase</keyword>
<proteinExistence type="predicted"/>
<dbReference type="CDD" id="cd00761">
    <property type="entry name" value="Glyco_tranf_GTA_type"/>
    <property type="match status" value="1"/>
</dbReference>
<sequence>MQPLVTIIVPVYKAVDYIDRCVASLCRQTYENMEILLVDDASPDESGTYADFWASADGRVRVLHQPENQGVSAARNRGLDEANGDYVCFVDSDDWCEPDYISHFVTNMTEQKADLACCGYFADGGLIKATVNKPLSRHLTQGEMLQDIIKPGGDIRGFLWNKCYSMAIIRERQLRFDTELSVMEDQLFNVTYIRDANVFWYDAYQTYHYVTHGTSASHNLSAKTFASEMAALDKISDVIQESDLRLSLQKLLASNRTSLNDAFKNKE</sequence>
<dbReference type="GO" id="GO:0016757">
    <property type="term" value="F:glycosyltransferase activity"/>
    <property type="evidence" value="ECO:0007669"/>
    <property type="project" value="UniProtKB-KW"/>
</dbReference>
<dbReference type="PANTHER" id="PTHR22916:SF51">
    <property type="entry name" value="GLYCOSYLTRANSFERASE EPSH-RELATED"/>
    <property type="match status" value="1"/>
</dbReference>
<feature type="domain" description="Glycosyltransferase 2-like" evidence="3">
    <location>
        <begin position="6"/>
        <end position="126"/>
    </location>
</feature>
<keyword evidence="5" id="KW-1185">Reference proteome</keyword>
<dbReference type="PANTHER" id="PTHR22916">
    <property type="entry name" value="GLYCOSYLTRANSFERASE"/>
    <property type="match status" value="1"/>
</dbReference>
<reference evidence="4 5" key="1">
    <citation type="journal article" date="2015" name="Genome Announc.">
        <title>Expanding the biotechnology potential of lactobacilli through comparative genomics of 213 strains and associated genera.</title>
        <authorList>
            <person name="Sun Z."/>
            <person name="Harris H.M."/>
            <person name="McCann A."/>
            <person name="Guo C."/>
            <person name="Argimon S."/>
            <person name="Zhang W."/>
            <person name="Yang X."/>
            <person name="Jeffery I.B."/>
            <person name="Cooney J.C."/>
            <person name="Kagawa T.F."/>
            <person name="Liu W."/>
            <person name="Song Y."/>
            <person name="Salvetti E."/>
            <person name="Wrobel A."/>
            <person name="Rasinkangas P."/>
            <person name="Parkhill J."/>
            <person name="Rea M.C."/>
            <person name="O'Sullivan O."/>
            <person name="Ritari J."/>
            <person name="Douillard F.P."/>
            <person name="Paul Ross R."/>
            <person name="Yang R."/>
            <person name="Briner A.E."/>
            <person name="Felis G.E."/>
            <person name="de Vos W.M."/>
            <person name="Barrangou R."/>
            <person name="Klaenhammer T.R."/>
            <person name="Caufield P.W."/>
            <person name="Cui Y."/>
            <person name="Zhang H."/>
            <person name="O'Toole P.W."/>
        </authorList>
    </citation>
    <scope>NUCLEOTIDE SEQUENCE [LARGE SCALE GENOMIC DNA]</scope>
    <source>
        <strain evidence="4 5">DSM 15814</strain>
    </source>
</reference>
<gene>
    <name evidence="4" type="ORF">FD35_GL001918</name>
</gene>
<dbReference type="SUPFAM" id="SSF53448">
    <property type="entry name" value="Nucleotide-diphospho-sugar transferases"/>
    <property type="match status" value="1"/>
</dbReference>
<accession>A0A0R1RBI9</accession>
<organism evidence="4 5">
    <name type="scientific">Furfurilactobacillus rossiae DSM 15814</name>
    <dbReference type="NCBI Taxonomy" id="1114972"/>
    <lineage>
        <taxon>Bacteria</taxon>
        <taxon>Bacillati</taxon>
        <taxon>Bacillota</taxon>
        <taxon>Bacilli</taxon>
        <taxon>Lactobacillales</taxon>
        <taxon>Lactobacillaceae</taxon>
        <taxon>Furfurilactobacillus</taxon>
    </lineage>
</organism>
<dbReference type="OrthoDB" id="396512at2"/>
<dbReference type="AlphaFoldDB" id="A0A0R1RBI9"/>
<dbReference type="RefSeq" id="WP_017261383.1">
    <property type="nucleotide sequence ID" value="NZ_AUAW01000036.1"/>
</dbReference>
<evidence type="ECO:0000256" key="2">
    <source>
        <dbReference type="ARBA" id="ARBA00022679"/>
    </source>
</evidence>
<dbReference type="Gene3D" id="3.90.550.10">
    <property type="entry name" value="Spore Coat Polysaccharide Biosynthesis Protein SpsA, Chain A"/>
    <property type="match status" value="1"/>
</dbReference>
<evidence type="ECO:0000256" key="1">
    <source>
        <dbReference type="ARBA" id="ARBA00022676"/>
    </source>
</evidence>
<dbReference type="eggNOG" id="COG1216">
    <property type="taxonomic scope" value="Bacteria"/>
</dbReference>
<dbReference type="InterPro" id="IPR001173">
    <property type="entry name" value="Glyco_trans_2-like"/>
</dbReference>